<dbReference type="EMBL" id="MPZN01000033">
    <property type="protein sequence ID" value="PPL18142.1"/>
    <property type="molecule type" value="Genomic_DNA"/>
</dbReference>
<name>A0ABX5AUA4_9MICO</name>
<evidence type="ECO:0000313" key="2">
    <source>
        <dbReference type="EMBL" id="PPL18142.1"/>
    </source>
</evidence>
<feature type="domain" description="VOC" evidence="1">
    <location>
        <begin position="12"/>
        <end position="136"/>
    </location>
</feature>
<dbReference type="InterPro" id="IPR004360">
    <property type="entry name" value="Glyas_Fos-R_dOase_dom"/>
</dbReference>
<evidence type="ECO:0000259" key="1">
    <source>
        <dbReference type="PROSITE" id="PS51819"/>
    </source>
</evidence>
<protein>
    <submittedName>
        <fullName evidence="2">Glyoxalase</fullName>
    </submittedName>
</protein>
<evidence type="ECO:0000313" key="3">
    <source>
        <dbReference type="Proteomes" id="UP000237755"/>
    </source>
</evidence>
<keyword evidence="3" id="KW-1185">Reference proteome</keyword>
<organism evidence="2 3">
    <name type="scientific">Microterricola pindariensis</name>
    <dbReference type="NCBI Taxonomy" id="478010"/>
    <lineage>
        <taxon>Bacteria</taxon>
        <taxon>Bacillati</taxon>
        <taxon>Actinomycetota</taxon>
        <taxon>Actinomycetes</taxon>
        <taxon>Micrococcales</taxon>
        <taxon>Microbacteriaceae</taxon>
        <taxon>Microterricola</taxon>
    </lineage>
</organism>
<dbReference type="InterPro" id="IPR029068">
    <property type="entry name" value="Glyas_Bleomycin-R_OHBP_Dase"/>
</dbReference>
<dbReference type="Gene3D" id="3.10.180.10">
    <property type="entry name" value="2,3-Dihydroxybiphenyl 1,2-Dioxygenase, domain 1"/>
    <property type="match status" value="1"/>
</dbReference>
<dbReference type="SUPFAM" id="SSF54593">
    <property type="entry name" value="Glyoxalase/Bleomycin resistance protein/Dihydroxybiphenyl dioxygenase"/>
    <property type="match status" value="1"/>
</dbReference>
<dbReference type="RefSeq" id="WP_104475626.1">
    <property type="nucleotide sequence ID" value="NZ_MPZN01000033.1"/>
</dbReference>
<reference evidence="2 3" key="1">
    <citation type="journal article" date="2008" name="Int. J. Syst. Evol. Microbiol.">
        <title>Leifsonia pindariensis sp. nov., isolated from the Pindari glacier of the Indian Himalayas, and emended description of the genus Leifsonia.</title>
        <authorList>
            <person name="Reddy G.S."/>
            <person name="Prabagaran S.R."/>
            <person name="Shivaji S."/>
        </authorList>
    </citation>
    <scope>NUCLEOTIDE SEQUENCE [LARGE SCALE GENOMIC DNA]</scope>
    <source>
        <strain evidence="2 3">PON 10</strain>
    </source>
</reference>
<dbReference type="Proteomes" id="UP000237755">
    <property type="component" value="Unassembled WGS sequence"/>
</dbReference>
<gene>
    <name evidence="2" type="ORF">GY24_10715</name>
</gene>
<dbReference type="PROSITE" id="PS51819">
    <property type="entry name" value="VOC"/>
    <property type="match status" value="1"/>
</dbReference>
<dbReference type="InterPro" id="IPR037523">
    <property type="entry name" value="VOC_core"/>
</dbReference>
<proteinExistence type="predicted"/>
<sequence length="144" mass="15400">MTAEQRATPAVRQLRLVVEAEDYETAVAFYRDVLGLTEEAVFDGGDGAKVTIFDVGRATLELSNPAQVRMIDAVEADGTRSARMRVAFEVDDSAAATENLVSGGATLIAPPRETPWRSLNSRLSAPAGLQITLFQELDGRSSGS</sequence>
<dbReference type="Pfam" id="PF00903">
    <property type="entry name" value="Glyoxalase"/>
    <property type="match status" value="1"/>
</dbReference>
<comment type="caution">
    <text evidence="2">The sequence shown here is derived from an EMBL/GenBank/DDBJ whole genome shotgun (WGS) entry which is preliminary data.</text>
</comment>
<accession>A0ABX5AUA4</accession>